<dbReference type="InterPro" id="IPR000014">
    <property type="entry name" value="PAS"/>
</dbReference>
<accession>T1BP94</accession>
<gene>
    <name evidence="2" type="ORF">B1A_04376</name>
</gene>
<feature type="domain" description="PAS" evidence="1">
    <location>
        <begin position="178"/>
        <end position="249"/>
    </location>
</feature>
<dbReference type="PROSITE" id="PS50112">
    <property type="entry name" value="PAS"/>
    <property type="match status" value="1"/>
</dbReference>
<proteinExistence type="predicted"/>
<dbReference type="CDD" id="cd00130">
    <property type="entry name" value="PAS"/>
    <property type="match status" value="1"/>
</dbReference>
<name>T1BP94_9ZZZZ</name>
<organism evidence="2">
    <name type="scientific">mine drainage metagenome</name>
    <dbReference type="NCBI Taxonomy" id="410659"/>
    <lineage>
        <taxon>unclassified sequences</taxon>
        <taxon>metagenomes</taxon>
        <taxon>ecological metagenomes</taxon>
    </lineage>
</organism>
<evidence type="ECO:0000259" key="1">
    <source>
        <dbReference type="PROSITE" id="PS50112"/>
    </source>
</evidence>
<dbReference type="InterPro" id="IPR029016">
    <property type="entry name" value="GAF-like_dom_sf"/>
</dbReference>
<dbReference type="Pfam" id="PF00989">
    <property type="entry name" value="PAS"/>
    <property type="match status" value="1"/>
</dbReference>
<sequence>MYSTLAQTNQLIARCECEAVLFDRLCHVAVRYGELRLAWVGRAEAESGYIKPLARCSASPEFARYLDGLTVHTSETRAEGQGPRGEAWREGHPVFIQDFREDPRMVPWRGSGEAILWGSCAALPLRRGGAVSAVLLLYDTQPWAFSHKVRDLLERMVVDIEFALDRFDLVAEKERAAAELRIAALAFEASGAMLVTDAQGRILRTNEAARVSCGYAQQELIGQELALLLASDRALPAVAELFAHVREHG</sequence>
<protein>
    <submittedName>
        <fullName evidence="2">Diguanylate cyclase/phosphodiesterase with PAS/PAC sensor</fullName>
    </submittedName>
</protein>
<dbReference type="EMBL" id="AUZX01003173">
    <property type="protein sequence ID" value="EQD74631.1"/>
    <property type="molecule type" value="Genomic_DNA"/>
</dbReference>
<dbReference type="Gene3D" id="3.30.450.20">
    <property type="entry name" value="PAS domain"/>
    <property type="match status" value="1"/>
</dbReference>
<dbReference type="SUPFAM" id="SSF55781">
    <property type="entry name" value="GAF domain-like"/>
    <property type="match status" value="1"/>
</dbReference>
<dbReference type="Pfam" id="PF13185">
    <property type="entry name" value="GAF_2"/>
    <property type="match status" value="1"/>
</dbReference>
<dbReference type="SMART" id="SM00091">
    <property type="entry name" value="PAS"/>
    <property type="match status" value="1"/>
</dbReference>
<dbReference type="NCBIfam" id="TIGR00229">
    <property type="entry name" value="sensory_box"/>
    <property type="match status" value="1"/>
</dbReference>
<dbReference type="InterPro" id="IPR013767">
    <property type="entry name" value="PAS_fold"/>
</dbReference>
<dbReference type="AlphaFoldDB" id="T1BP94"/>
<reference evidence="2" key="1">
    <citation type="submission" date="2013-08" db="EMBL/GenBank/DDBJ databases">
        <authorList>
            <person name="Mendez C."/>
            <person name="Richter M."/>
            <person name="Ferrer M."/>
            <person name="Sanchez J."/>
        </authorList>
    </citation>
    <scope>NUCLEOTIDE SEQUENCE</scope>
</reference>
<dbReference type="InterPro" id="IPR003018">
    <property type="entry name" value="GAF"/>
</dbReference>
<feature type="non-terminal residue" evidence="2">
    <location>
        <position position="249"/>
    </location>
</feature>
<dbReference type="SUPFAM" id="SSF55785">
    <property type="entry name" value="PYP-like sensor domain (PAS domain)"/>
    <property type="match status" value="1"/>
</dbReference>
<evidence type="ECO:0000313" key="2">
    <source>
        <dbReference type="EMBL" id="EQD74631.1"/>
    </source>
</evidence>
<dbReference type="InterPro" id="IPR035965">
    <property type="entry name" value="PAS-like_dom_sf"/>
</dbReference>
<dbReference type="GO" id="GO:0006355">
    <property type="term" value="P:regulation of DNA-templated transcription"/>
    <property type="evidence" value="ECO:0007669"/>
    <property type="project" value="InterPro"/>
</dbReference>
<comment type="caution">
    <text evidence="2">The sequence shown here is derived from an EMBL/GenBank/DDBJ whole genome shotgun (WGS) entry which is preliminary data.</text>
</comment>
<reference evidence="2" key="2">
    <citation type="journal article" date="2014" name="ISME J.">
        <title>Microbial stratification in low pH oxic and suboxic macroscopic growths along an acid mine drainage.</title>
        <authorList>
            <person name="Mendez-Garcia C."/>
            <person name="Mesa V."/>
            <person name="Sprenger R.R."/>
            <person name="Richter M."/>
            <person name="Diez M.S."/>
            <person name="Solano J."/>
            <person name="Bargiela R."/>
            <person name="Golyshina O.V."/>
            <person name="Manteca A."/>
            <person name="Ramos J.L."/>
            <person name="Gallego J.R."/>
            <person name="Llorente I."/>
            <person name="Martins Dos Santos V.A."/>
            <person name="Jensen O.N."/>
            <person name="Pelaez A.I."/>
            <person name="Sanchez J."/>
            <person name="Ferrer M."/>
        </authorList>
    </citation>
    <scope>NUCLEOTIDE SEQUENCE</scope>
</reference>
<dbReference type="Gene3D" id="3.30.450.40">
    <property type="match status" value="1"/>
</dbReference>